<evidence type="ECO:0000313" key="1">
    <source>
        <dbReference type="EMBL" id="VDP33699.1"/>
    </source>
</evidence>
<keyword evidence="2" id="KW-1185">Reference proteome</keyword>
<protein>
    <submittedName>
        <fullName evidence="1">Uncharacterized protein</fullName>
    </submittedName>
</protein>
<gene>
    <name evidence="1" type="ORF">SMRZ_LOCUS19969</name>
</gene>
<name>A0A183MV94_9TREM</name>
<organism evidence="1 2">
    <name type="scientific">Schistosoma margrebowiei</name>
    <dbReference type="NCBI Taxonomy" id="48269"/>
    <lineage>
        <taxon>Eukaryota</taxon>
        <taxon>Metazoa</taxon>
        <taxon>Spiralia</taxon>
        <taxon>Lophotrochozoa</taxon>
        <taxon>Platyhelminthes</taxon>
        <taxon>Trematoda</taxon>
        <taxon>Digenea</taxon>
        <taxon>Strigeidida</taxon>
        <taxon>Schistosomatoidea</taxon>
        <taxon>Schistosomatidae</taxon>
        <taxon>Schistosoma</taxon>
    </lineage>
</organism>
<dbReference type="AlphaFoldDB" id="A0A183MV94"/>
<accession>A0A183MV94</accession>
<reference evidence="1 2" key="1">
    <citation type="submission" date="2018-11" db="EMBL/GenBank/DDBJ databases">
        <authorList>
            <consortium name="Pathogen Informatics"/>
        </authorList>
    </citation>
    <scope>NUCLEOTIDE SEQUENCE [LARGE SCALE GENOMIC DNA]</scope>
    <source>
        <strain evidence="1 2">Zambia</strain>
    </source>
</reference>
<sequence length="93" mass="10932">VGPAAYVLFDELYTKENVFRSLITSNKTLNIRLLGRYVKLLNESLISHFATFLQILYLFHIWHTDFLHSKLIAIWLNYCPHFKVVLFLALSSM</sequence>
<dbReference type="STRING" id="48269.A0A183MV94"/>
<dbReference type="EMBL" id="UZAI01018137">
    <property type="protein sequence ID" value="VDP33699.1"/>
    <property type="molecule type" value="Genomic_DNA"/>
</dbReference>
<evidence type="ECO:0000313" key="2">
    <source>
        <dbReference type="Proteomes" id="UP000277204"/>
    </source>
</evidence>
<feature type="non-terminal residue" evidence="1">
    <location>
        <position position="1"/>
    </location>
</feature>
<dbReference type="Proteomes" id="UP000277204">
    <property type="component" value="Unassembled WGS sequence"/>
</dbReference>
<proteinExistence type="predicted"/>